<accession>A0AAV4RMC2</accession>
<keyword evidence="3" id="KW-1185">Reference proteome</keyword>
<reference evidence="2 3" key="1">
    <citation type="submission" date="2021-06" db="EMBL/GenBank/DDBJ databases">
        <title>Caerostris extrusa draft genome.</title>
        <authorList>
            <person name="Kono N."/>
            <person name="Arakawa K."/>
        </authorList>
    </citation>
    <scope>NUCLEOTIDE SEQUENCE [LARGE SCALE GENOMIC DNA]</scope>
</reference>
<evidence type="ECO:0000259" key="1">
    <source>
        <dbReference type="PROSITE" id="PS50144"/>
    </source>
</evidence>
<dbReference type="Proteomes" id="UP001054945">
    <property type="component" value="Unassembled WGS sequence"/>
</dbReference>
<gene>
    <name evidence="2" type="primary">Tdpoz5_39</name>
    <name evidence="2" type="ORF">CEXT_230861</name>
</gene>
<dbReference type="Gene3D" id="2.60.210.10">
    <property type="entry name" value="Apoptosis, Tumor Necrosis Factor Receptor Associated Protein 2, Chain A"/>
    <property type="match status" value="1"/>
</dbReference>
<evidence type="ECO:0000313" key="3">
    <source>
        <dbReference type="Proteomes" id="UP001054945"/>
    </source>
</evidence>
<evidence type="ECO:0000313" key="2">
    <source>
        <dbReference type="EMBL" id="GIY22214.1"/>
    </source>
</evidence>
<dbReference type="InterPro" id="IPR002083">
    <property type="entry name" value="MATH/TRAF_dom"/>
</dbReference>
<dbReference type="Pfam" id="PF22486">
    <property type="entry name" value="MATH_2"/>
    <property type="match status" value="1"/>
</dbReference>
<feature type="domain" description="MATH" evidence="1">
    <location>
        <begin position="11"/>
        <end position="134"/>
    </location>
</feature>
<sequence>MADKSNDKRNAYIYQWIIENFSYCWQKKGEEMKSPHFVVESMEDTKWMLSLYPRGNTNGSYVGFYLNRADDSKGPDCFDLESELSFLNADGTVLKTFGVLKDKFTKGKGWGRHEFQTRKKCFLKREQSTCQEIS</sequence>
<dbReference type="InterPro" id="IPR008974">
    <property type="entry name" value="TRAF-like"/>
</dbReference>
<dbReference type="EMBL" id="BPLR01008116">
    <property type="protein sequence ID" value="GIY22214.1"/>
    <property type="molecule type" value="Genomic_DNA"/>
</dbReference>
<dbReference type="AlphaFoldDB" id="A0AAV4RMC2"/>
<dbReference type="SUPFAM" id="SSF49599">
    <property type="entry name" value="TRAF domain-like"/>
    <property type="match status" value="1"/>
</dbReference>
<organism evidence="2 3">
    <name type="scientific">Caerostris extrusa</name>
    <name type="common">Bark spider</name>
    <name type="synonym">Caerostris bankana</name>
    <dbReference type="NCBI Taxonomy" id="172846"/>
    <lineage>
        <taxon>Eukaryota</taxon>
        <taxon>Metazoa</taxon>
        <taxon>Ecdysozoa</taxon>
        <taxon>Arthropoda</taxon>
        <taxon>Chelicerata</taxon>
        <taxon>Arachnida</taxon>
        <taxon>Araneae</taxon>
        <taxon>Araneomorphae</taxon>
        <taxon>Entelegynae</taxon>
        <taxon>Araneoidea</taxon>
        <taxon>Araneidae</taxon>
        <taxon>Caerostris</taxon>
    </lineage>
</organism>
<protein>
    <submittedName>
        <fullName evidence="2">TD and POZ domain-containing protein 5</fullName>
    </submittedName>
</protein>
<comment type="caution">
    <text evidence="2">The sequence shown here is derived from an EMBL/GenBank/DDBJ whole genome shotgun (WGS) entry which is preliminary data.</text>
</comment>
<name>A0AAV4RMC2_CAEEX</name>
<dbReference type="PROSITE" id="PS50144">
    <property type="entry name" value="MATH"/>
    <property type="match status" value="1"/>
</dbReference>
<proteinExistence type="predicted"/>